<sequence>MRFSTLSILAAVGASLCAALPTNLTNFLLVTTSSLDPSCNSSELKAVSATSLFDPFNQPALLLRLIGPGYNSLPNFTLASGTLSTYAQAPFGGGTKLYNSTVVEAGKELQFLASVQPTGNLALDAGYLLTVDGEKEGWTICDGPLDNEVLSWKGTAEGCQATYLHAVTKAPY</sequence>
<organism evidence="2 3">
    <name type="scientific">Paraphoma chrysanthemicola</name>
    <dbReference type="NCBI Taxonomy" id="798071"/>
    <lineage>
        <taxon>Eukaryota</taxon>
        <taxon>Fungi</taxon>
        <taxon>Dikarya</taxon>
        <taxon>Ascomycota</taxon>
        <taxon>Pezizomycotina</taxon>
        <taxon>Dothideomycetes</taxon>
        <taxon>Pleosporomycetidae</taxon>
        <taxon>Pleosporales</taxon>
        <taxon>Pleosporineae</taxon>
        <taxon>Phaeosphaeriaceae</taxon>
        <taxon>Paraphoma</taxon>
    </lineage>
</organism>
<proteinExistence type="predicted"/>
<dbReference type="AlphaFoldDB" id="A0A8K0R954"/>
<protein>
    <recommendedName>
        <fullName evidence="4">Pullulan synthetase</fullName>
    </recommendedName>
</protein>
<evidence type="ECO:0000313" key="3">
    <source>
        <dbReference type="Proteomes" id="UP000813461"/>
    </source>
</evidence>
<evidence type="ECO:0000256" key="1">
    <source>
        <dbReference type="SAM" id="SignalP"/>
    </source>
</evidence>
<dbReference type="EMBL" id="JAGMVJ010000008">
    <property type="protein sequence ID" value="KAH7088304.1"/>
    <property type="molecule type" value="Genomic_DNA"/>
</dbReference>
<feature type="signal peptide" evidence="1">
    <location>
        <begin position="1"/>
        <end position="19"/>
    </location>
</feature>
<evidence type="ECO:0008006" key="4">
    <source>
        <dbReference type="Google" id="ProtNLM"/>
    </source>
</evidence>
<keyword evidence="1" id="KW-0732">Signal</keyword>
<dbReference type="OrthoDB" id="5317242at2759"/>
<name>A0A8K0R954_9PLEO</name>
<comment type="caution">
    <text evidence="2">The sequence shown here is derived from an EMBL/GenBank/DDBJ whole genome shotgun (WGS) entry which is preliminary data.</text>
</comment>
<dbReference type="Proteomes" id="UP000813461">
    <property type="component" value="Unassembled WGS sequence"/>
</dbReference>
<accession>A0A8K0R954</accession>
<feature type="chain" id="PRO_5035458530" description="Pullulan synthetase" evidence="1">
    <location>
        <begin position="20"/>
        <end position="172"/>
    </location>
</feature>
<reference evidence="2" key="1">
    <citation type="journal article" date="2021" name="Nat. Commun.">
        <title>Genetic determinants of endophytism in the Arabidopsis root mycobiome.</title>
        <authorList>
            <person name="Mesny F."/>
            <person name="Miyauchi S."/>
            <person name="Thiergart T."/>
            <person name="Pickel B."/>
            <person name="Atanasova L."/>
            <person name="Karlsson M."/>
            <person name="Huettel B."/>
            <person name="Barry K.W."/>
            <person name="Haridas S."/>
            <person name="Chen C."/>
            <person name="Bauer D."/>
            <person name="Andreopoulos W."/>
            <person name="Pangilinan J."/>
            <person name="LaButti K."/>
            <person name="Riley R."/>
            <person name="Lipzen A."/>
            <person name="Clum A."/>
            <person name="Drula E."/>
            <person name="Henrissat B."/>
            <person name="Kohler A."/>
            <person name="Grigoriev I.V."/>
            <person name="Martin F.M."/>
            <person name="Hacquard S."/>
        </authorList>
    </citation>
    <scope>NUCLEOTIDE SEQUENCE</scope>
    <source>
        <strain evidence="2">MPI-SDFR-AT-0120</strain>
    </source>
</reference>
<gene>
    <name evidence="2" type="ORF">FB567DRAFT_524106</name>
</gene>
<evidence type="ECO:0000313" key="2">
    <source>
        <dbReference type="EMBL" id="KAH7088304.1"/>
    </source>
</evidence>
<keyword evidence="3" id="KW-1185">Reference proteome</keyword>